<dbReference type="SMART" id="SM00895">
    <property type="entry name" value="FCD"/>
    <property type="match status" value="1"/>
</dbReference>
<dbReference type="InterPro" id="IPR011711">
    <property type="entry name" value="GntR_C"/>
</dbReference>
<dbReference type="InterPro" id="IPR036388">
    <property type="entry name" value="WH-like_DNA-bd_sf"/>
</dbReference>
<dbReference type="Gene3D" id="1.10.10.10">
    <property type="entry name" value="Winged helix-like DNA-binding domain superfamily/Winged helix DNA-binding domain"/>
    <property type="match status" value="1"/>
</dbReference>
<dbReference type="InterPro" id="IPR000524">
    <property type="entry name" value="Tscrpt_reg_HTH_GntR"/>
</dbReference>
<comment type="caution">
    <text evidence="1">The sequence shown here is derived from an EMBL/GenBank/DDBJ whole genome shotgun (WGS) entry which is preliminary data.</text>
</comment>
<gene>
    <name evidence="1" type="ORF">ACEZDG_25535</name>
</gene>
<dbReference type="Pfam" id="PF07729">
    <property type="entry name" value="FCD"/>
    <property type="match status" value="1"/>
</dbReference>
<dbReference type="Pfam" id="PF00392">
    <property type="entry name" value="GntR"/>
    <property type="match status" value="1"/>
</dbReference>
<accession>A0ABV6VG44</accession>
<proteinExistence type="predicted"/>
<evidence type="ECO:0000313" key="1">
    <source>
        <dbReference type="EMBL" id="MFC1412636.1"/>
    </source>
</evidence>
<dbReference type="SUPFAM" id="SSF46785">
    <property type="entry name" value="Winged helix' DNA-binding domain"/>
    <property type="match status" value="1"/>
</dbReference>
<keyword evidence="2" id="KW-1185">Reference proteome</keyword>
<dbReference type="PANTHER" id="PTHR43537">
    <property type="entry name" value="TRANSCRIPTIONAL REGULATOR, GNTR FAMILY"/>
    <property type="match status" value="1"/>
</dbReference>
<dbReference type="Gene3D" id="1.20.120.530">
    <property type="entry name" value="GntR ligand-binding domain-like"/>
    <property type="match status" value="1"/>
</dbReference>
<dbReference type="Proteomes" id="UP001592582">
    <property type="component" value="Unassembled WGS sequence"/>
</dbReference>
<organism evidence="1 2">
    <name type="scientific">Streptacidiphilus alkalitolerans</name>
    <dbReference type="NCBI Taxonomy" id="3342712"/>
    <lineage>
        <taxon>Bacteria</taxon>
        <taxon>Bacillati</taxon>
        <taxon>Actinomycetota</taxon>
        <taxon>Actinomycetes</taxon>
        <taxon>Kitasatosporales</taxon>
        <taxon>Streptomycetaceae</taxon>
        <taxon>Streptacidiphilus</taxon>
    </lineage>
</organism>
<dbReference type="PANTHER" id="PTHR43537:SF45">
    <property type="entry name" value="GNTR FAMILY REGULATORY PROTEIN"/>
    <property type="match status" value="1"/>
</dbReference>
<dbReference type="InterPro" id="IPR036390">
    <property type="entry name" value="WH_DNA-bd_sf"/>
</dbReference>
<protein>
    <submittedName>
        <fullName evidence="1">GntR family transcriptional regulator</fullName>
    </submittedName>
</protein>
<evidence type="ECO:0000313" key="2">
    <source>
        <dbReference type="Proteomes" id="UP001592582"/>
    </source>
</evidence>
<reference evidence="1 2" key="1">
    <citation type="submission" date="2024-09" db="EMBL/GenBank/DDBJ databases">
        <authorList>
            <person name="Lee S.D."/>
        </authorList>
    </citation>
    <scope>NUCLEOTIDE SEQUENCE [LARGE SCALE GENOMIC DNA]</scope>
    <source>
        <strain evidence="1 2">N1-1</strain>
    </source>
</reference>
<dbReference type="InterPro" id="IPR008920">
    <property type="entry name" value="TF_FadR/GntR_C"/>
</dbReference>
<dbReference type="EMBL" id="JBHEZX010000012">
    <property type="protein sequence ID" value="MFC1412636.1"/>
    <property type="molecule type" value="Genomic_DNA"/>
</dbReference>
<dbReference type="SMART" id="SM00345">
    <property type="entry name" value="HTH_GNTR"/>
    <property type="match status" value="1"/>
</dbReference>
<sequence>MPDAIGQPLTRVLLSDQVYTRVRGLIIDGALEPGARLVESELARQFGVSQAPVREAVRRLVHEGLADHVPRRGSFVAVVSQEDAHHARAVRVAIEELAARTVAAQPSAEAFEALALQVDAMRQAALQSDVGRFRDADITFHRTVCEVSGNPFLPKLWAVMEPNLRALRVVSDPLFTGDWTAVAGDHADLLAALRSADPNRAGSEFAAHARGDDGMIPRH</sequence>
<dbReference type="PROSITE" id="PS50949">
    <property type="entry name" value="HTH_GNTR"/>
    <property type="match status" value="1"/>
</dbReference>
<name>A0ABV6VG44_9ACTN</name>
<dbReference type="CDD" id="cd07377">
    <property type="entry name" value="WHTH_GntR"/>
    <property type="match status" value="1"/>
</dbReference>
<dbReference type="SUPFAM" id="SSF48008">
    <property type="entry name" value="GntR ligand-binding domain-like"/>
    <property type="match status" value="1"/>
</dbReference>